<keyword evidence="9" id="KW-1185">Reference proteome</keyword>
<evidence type="ECO:0000256" key="5">
    <source>
        <dbReference type="ARBA" id="ARBA00039116"/>
    </source>
</evidence>
<evidence type="ECO:0000313" key="11">
    <source>
        <dbReference type="RefSeq" id="XP_031571995.1"/>
    </source>
</evidence>
<name>A0A6P8IXT4_ACTTE</name>
<dbReference type="PIRSF" id="PIRSF005739">
    <property type="entry name" value="O-mtase"/>
    <property type="match status" value="1"/>
</dbReference>
<comment type="function">
    <text evidence="4">Catalyzes the transfer of a methyl group onto N-acetylserotonin, producing melatonin (N-acetyl-5-methoxytryptamine).</text>
</comment>
<dbReference type="Gene3D" id="3.40.50.150">
    <property type="entry name" value="Vaccinia Virus protein VP39"/>
    <property type="match status" value="1"/>
</dbReference>
<dbReference type="PANTHER" id="PTHR43712:SF2">
    <property type="entry name" value="O-METHYLTRANSFERASE CICE"/>
    <property type="match status" value="1"/>
</dbReference>
<evidence type="ECO:0000256" key="1">
    <source>
        <dbReference type="ARBA" id="ARBA00022603"/>
    </source>
</evidence>
<dbReference type="InterPro" id="IPR001077">
    <property type="entry name" value="COMT_C"/>
</dbReference>
<dbReference type="SUPFAM" id="SSF53335">
    <property type="entry name" value="S-adenosyl-L-methionine-dependent methyltransferases"/>
    <property type="match status" value="1"/>
</dbReference>
<dbReference type="InterPro" id="IPR036388">
    <property type="entry name" value="WH-like_DNA-bd_sf"/>
</dbReference>
<organism evidence="9 10">
    <name type="scientific">Actinia tenebrosa</name>
    <name type="common">Australian red waratah sea anemone</name>
    <dbReference type="NCBI Taxonomy" id="6105"/>
    <lineage>
        <taxon>Eukaryota</taxon>
        <taxon>Metazoa</taxon>
        <taxon>Cnidaria</taxon>
        <taxon>Anthozoa</taxon>
        <taxon>Hexacorallia</taxon>
        <taxon>Actiniaria</taxon>
        <taxon>Actiniidae</taxon>
        <taxon>Actinia</taxon>
    </lineage>
</organism>
<dbReference type="AlphaFoldDB" id="A0A6P8IXT4"/>
<evidence type="ECO:0000256" key="7">
    <source>
        <dbReference type="ARBA" id="ARBA00043054"/>
    </source>
</evidence>
<keyword evidence="3" id="KW-0949">S-adenosyl-L-methionine</keyword>
<accession>A0A6P8IXT4</accession>
<protein>
    <recommendedName>
        <fullName evidence="6">Acetylserotonin O-methyltransferase</fullName>
        <ecNumber evidence="5">2.1.1.4</ecNumber>
    </recommendedName>
    <alternativeName>
        <fullName evidence="7">Hydroxyindole O-methyltransferase</fullName>
    </alternativeName>
</protein>
<dbReference type="CDD" id="cd02440">
    <property type="entry name" value="AdoMet_MTases"/>
    <property type="match status" value="1"/>
</dbReference>
<dbReference type="GO" id="GO:0017096">
    <property type="term" value="F:acetylserotonin O-methyltransferase activity"/>
    <property type="evidence" value="ECO:0007669"/>
    <property type="project" value="UniProtKB-EC"/>
</dbReference>
<dbReference type="PANTHER" id="PTHR43712">
    <property type="entry name" value="PUTATIVE (AFU_ORTHOLOGUE AFUA_4G14580)-RELATED"/>
    <property type="match status" value="1"/>
</dbReference>
<evidence type="ECO:0000256" key="6">
    <source>
        <dbReference type="ARBA" id="ARBA00040730"/>
    </source>
</evidence>
<dbReference type="OrthoDB" id="5950814at2759"/>
<dbReference type="Pfam" id="PF00891">
    <property type="entry name" value="Methyltransf_2"/>
    <property type="match status" value="1"/>
</dbReference>
<reference evidence="10 11" key="1">
    <citation type="submission" date="2025-04" db="UniProtKB">
        <authorList>
            <consortium name="RefSeq"/>
        </authorList>
    </citation>
    <scope>IDENTIFICATION</scope>
    <source>
        <tissue evidence="10 11">Tentacle</tissue>
    </source>
</reference>
<dbReference type="InterPro" id="IPR029063">
    <property type="entry name" value="SAM-dependent_MTases_sf"/>
</dbReference>
<dbReference type="RefSeq" id="XP_031571995.1">
    <property type="nucleotide sequence ID" value="XM_031716135.1"/>
</dbReference>
<evidence type="ECO:0000256" key="2">
    <source>
        <dbReference type="ARBA" id="ARBA00022679"/>
    </source>
</evidence>
<sequence length="394" mass="44289">MAEPAIGQEENFILSTFHGVWLNRCLSLVVGFKIPDLLCNTDKPSVSIEDIAAKTGCSSSEKIYLIMRLLAQWGIGKELENRHFAKNRAMELLRMDQGPSFGHFLSSYSSEEYLMGLLSLPEAVRSNQSAFFLAHGMKDFYEYMNQIDDSPYDKSKQFRGSSTVMIGSDERRREFADYFNKGQAMRVKLLLLPEVKGIPTVYNVYPWSTCKRLLDAGGSTGSFLASILKQPDCQDIQGFVADLPAVVDTALQEYHQLGLPENRIKFLKHNFFEPYPKDFHVDAIVFKNTLVIFSVQEKIQIIRNCRSVLHEGGKVLVLTLCVNDAGVLHKNVGINGIQHGVHAVLTSNFLNGVYKTRSESEKDFREIGNQAGFKLSNIYETFLGGITIFELSAI</sequence>
<dbReference type="PROSITE" id="PS51683">
    <property type="entry name" value="SAM_OMT_II"/>
    <property type="match status" value="1"/>
</dbReference>
<dbReference type="GeneID" id="116306099"/>
<evidence type="ECO:0000259" key="8">
    <source>
        <dbReference type="Pfam" id="PF00891"/>
    </source>
</evidence>
<dbReference type="KEGG" id="aten:116306099"/>
<dbReference type="Gene3D" id="1.10.10.10">
    <property type="entry name" value="Winged helix-like DNA-binding domain superfamily/Winged helix DNA-binding domain"/>
    <property type="match status" value="1"/>
</dbReference>
<dbReference type="EC" id="2.1.1.4" evidence="5"/>
<evidence type="ECO:0000256" key="4">
    <source>
        <dbReference type="ARBA" id="ARBA00037645"/>
    </source>
</evidence>
<evidence type="ECO:0000256" key="3">
    <source>
        <dbReference type="ARBA" id="ARBA00022691"/>
    </source>
</evidence>
<evidence type="ECO:0000313" key="9">
    <source>
        <dbReference type="Proteomes" id="UP000515163"/>
    </source>
</evidence>
<dbReference type="InterPro" id="IPR016461">
    <property type="entry name" value="COMT-like"/>
</dbReference>
<evidence type="ECO:0000313" key="10">
    <source>
        <dbReference type="RefSeq" id="XP_031571994.1"/>
    </source>
</evidence>
<feature type="domain" description="O-methyltransferase C-terminal" evidence="8">
    <location>
        <begin position="201"/>
        <end position="373"/>
    </location>
</feature>
<proteinExistence type="predicted"/>
<dbReference type="Proteomes" id="UP000515163">
    <property type="component" value="Unplaced"/>
</dbReference>
<dbReference type="GO" id="GO:0032259">
    <property type="term" value="P:methylation"/>
    <property type="evidence" value="ECO:0007669"/>
    <property type="project" value="UniProtKB-KW"/>
</dbReference>
<dbReference type="RefSeq" id="XP_031571994.1">
    <property type="nucleotide sequence ID" value="XM_031716134.1"/>
</dbReference>
<dbReference type="InterPro" id="IPR036390">
    <property type="entry name" value="WH_DNA-bd_sf"/>
</dbReference>
<dbReference type="SUPFAM" id="SSF46785">
    <property type="entry name" value="Winged helix' DNA-binding domain"/>
    <property type="match status" value="1"/>
</dbReference>
<keyword evidence="2" id="KW-0808">Transferase</keyword>
<gene>
    <name evidence="10 11" type="primary">LOC116306099</name>
</gene>
<keyword evidence="1" id="KW-0489">Methyltransferase</keyword>